<comment type="subcellular location">
    <subcellularLocation>
        <location evidence="2">Secreted</location>
    </subcellularLocation>
</comment>
<feature type="domain" description="Pectate lyase" evidence="4">
    <location>
        <begin position="166"/>
        <end position="376"/>
    </location>
</feature>
<dbReference type="InterPro" id="IPR045032">
    <property type="entry name" value="PEL"/>
</dbReference>
<evidence type="ECO:0000256" key="2">
    <source>
        <dbReference type="RuleBase" id="RU361173"/>
    </source>
</evidence>
<dbReference type="PANTHER" id="PTHR31683:SF18">
    <property type="entry name" value="PECTATE LYASE 21-RELATED"/>
    <property type="match status" value="1"/>
</dbReference>
<evidence type="ECO:0000259" key="4">
    <source>
        <dbReference type="SMART" id="SM00656"/>
    </source>
</evidence>
<dbReference type="Gene3D" id="2.160.20.10">
    <property type="entry name" value="Single-stranded right-handed beta-helix, Pectin lyase-like"/>
    <property type="match status" value="1"/>
</dbReference>
<dbReference type="InterPro" id="IPR012334">
    <property type="entry name" value="Pectin_lyas_fold"/>
</dbReference>
<dbReference type="Proteomes" id="UP001548590">
    <property type="component" value="Unassembled WGS sequence"/>
</dbReference>
<feature type="chain" id="PRO_5045532208" description="Pectate lyase domain-containing protein" evidence="3">
    <location>
        <begin position="22"/>
        <end position="449"/>
    </location>
</feature>
<accession>A0ABV2CR73</accession>
<dbReference type="RefSeq" id="WP_345929036.1">
    <property type="nucleotide sequence ID" value="NZ_JBDIVF010000008.1"/>
</dbReference>
<keyword evidence="2" id="KW-0624">Polysaccharide degradation</keyword>
<evidence type="ECO:0000313" key="6">
    <source>
        <dbReference type="Proteomes" id="UP001548590"/>
    </source>
</evidence>
<proteinExistence type="inferred from homology"/>
<sequence>MMSRRILLAALLALGSLSATAANRPAGYTTICTEGKTCSVATNTSVAYGRADQFTYRTLSGSFVCGEVTFGAGSKVAGGTNECSIPSGATSSSSSAASSAASSSSSAPASSASSSRASSSAVSSASSSAAPSSSSSSASSGTATLNQVDGFAAIPAFGLATTTGGAGGRAVKVSTLADLKAATDSNEKLIILINGVIDLNGMVPLRSDKTVVGLPGARLVNGGFEIYKRQNIIIRNVFFQGAPDDTLKINQNTHHVWVDHCSFSDGDVYPDGKEHDGLFDITRQTSYITVSYSHFKNHSKTMLIGHSDGASTDTGYLKTSIHHNWFQTDQRHPRVRFGEVHVYNNFYDGNALYGIASTMEADVVVEGNYFRNVLHPAYVGYAESAPGDLVQRNNMLENSGTIPTRGSAFDPASYYSYTVENPAGIPPKVMANAGVDRIDPWQAAGVAPF</sequence>
<keyword evidence="1 2" id="KW-0456">Lyase</keyword>
<evidence type="ECO:0000313" key="5">
    <source>
        <dbReference type="EMBL" id="MET1490417.1"/>
    </source>
</evidence>
<evidence type="ECO:0000256" key="1">
    <source>
        <dbReference type="ARBA" id="ARBA00023239"/>
    </source>
</evidence>
<feature type="signal peptide" evidence="3">
    <location>
        <begin position="1"/>
        <end position="21"/>
    </location>
</feature>
<keyword evidence="2" id="KW-0119">Carbohydrate metabolism</keyword>
<name>A0ABV2CR73_9RHOO</name>
<reference evidence="5 6" key="1">
    <citation type="submission" date="2024-07" db="EMBL/GenBank/DDBJ databases">
        <title>Uliginosibacterium paludis KCTC:42655.</title>
        <authorList>
            <person name="Kim M.K."/>
        </authorList>
    </citation>
    <scope>NUCLEOTIDE SEQUENCE [LARGE SCALE GENOMIC DNA]</scope>
    <source>
        <strain evidence="5 6">KCTC 42655</strain>
    </source>
</reference>
<dbReference type="Pfam" id="PF00544">
    <property type="entry name" value="Pectate_lyase_4"/>
    <property type="match status" value="1"/>
</dbReference>
<dbReference type="SMART" id="SM00656">
    <property type="entry name" value="Amb_all"/>
    <property type="match status" value="1"/>
</dbReference>
<comment type="similarity">
    <text evidence="2">Belongs to the polysaccharide lyase 1 family.</text>
</comment>
<keyword evidence="6" id="KW-1185">Reference proteome</keyword>
<evidence type="ECO:0000256" key="3">
    <source>
        <dbReference type="SAM" id="SignalP"/>
    </source>
</evidence>
<keyword evidence="3" id="KW-0732">Signal</keyword>
<dbReference type="InterPro" id="IPR002022">
    <property type="entry name" value="Pec_lyase"/>
</dbReference>
<organism evidence="5 6">
    <name type="scientific">Uliginosibacterium paludis</name>
    <dbReference type="NCBI Taxonomy" id="1615952"/>
    <lineage>
        <taxon>Bacteria</taxon>
        <taxon>Pseudomonadati</taxon>
        <taxon>Pseudomonadota</taxon>
        <taxon>Betaproteobacteria</taxon>
        <taxon>Rhodocyclales</taxon>
        <taxon>Zoogloeaceae</taxon>
        <taxon>Uliginosibacterium</taxon>
    </lineage>
</organism>
<comment type="caution">
    <text evidence="5">The sequence shown here is derived from an EMBL/GenBank/DDBJ whole genome shotgun (WGS) entry which is preliminary data.</text>
</comment>
<gene>
    <name evidence="5" type="ORF">ABVT11_11330</name>
</gene>
<dbReference type="EMBL" id="JBEWLZ010000005">
    <property type="protein sequence ID" value="MET1490417.1"/>
    <property type="molecule type" value="Genomic_DNA"/>
</dbReference>
<dbReference type="InterPro" id="IPR011050">
    <property type="entry name" value="Pectin_lyase_fold/virulence"/>
</dbReference>
<keyword evidence="2" id="KW-0964">Secreted</keyword>
<protein>
    <recommendedName>
        <fullName evidence="4">Pectate lyase domain-containing protein</fullName>
    </recommendedName>
</protein>
<dbReference type="PANTHER" id="PTHR31683">
    <property type="entry name" value="PECTATE LYASE 18-RELATED"/>
    <property type="match status" value="1"/>
</dbReference>
<dbReference type="SUPFAM" id="SSF51126">
    <property type="entry name" value="Pectin lyase-like"/>
    <property type="match status" value="1"/>
</dbReference>